<reference evidence="1 2" key="1">
    <citation type="journal article" date="2018" name="Front. Plant Sci.">
        <title>Red Clover (Trifolium pratense) and Zigzag Clover (T. medium) - A Picture of Genomic Similarities and Differences.</title>
        <authorList>
            <person name="Dluhosova J."/>
            <person name="Istvanek J."/>
            <person name="Nedelnik J."/>
            <person name="Repkova J."/>
        </authorList>
    </citation>
    <scope>NUCLEOTIDE SEQUENCE [LARGE SCALE GENOMIC DNA]</scope>
    <source>
        <strain evidence="2">cv. 10/8</strain>
        <tissue evidence="1">Leaf</tissue>
    </source>
</reference>
<keyword evidence="2" id="KW-1185">Reference proteome</keyword>
<evidence type="ECO:0000313" key="2">
    <source>
        <dbReference type="Proteomes" id="UP000265520"/>
    </source>
</evidence>
<feature type="non-terminal residue" evidence="1">
    <location>
        <position position="1"/>
    </location>
</feature>
<comment type="caution">
    <text evidence="1">The sequence shown here is derived from an EMBL/GenBank/DDBJ whole genome shotgun (WGS) entry which is preliminary data.</text>
</comment>
<dbReference type="EMBL" id="LXQA010061352">
    <property type="protein sequence ID" value="MCI06280.1"/>
    <property type="molecule type" value="Genomic_DNA"/>
</dbReference>
<organism evidence="1 2">
    <name type="scientific">Trifolium medium</name>
    <dbReference type="NCBI Taxonomy" id="97028"/>
    <lineage>
        <taxon>Eukaryota</taxon>
        <taxon>Viridiplantae</taxon>
        <taxon>Streptophyta</taxon>
        <taxon>Embryophyta</taxon>
        <taxon>Tracheophyta</taxon>
        <taxon>Spermatophyta</taxon>
        <taxon>Magnoliopsida</taxon>
        <taxon>eudicotyledons</taxon>
        <taxon>Gunneridae</taxon>
        <taxon>Pentapetalae</taxon>
        <taxon>rosids</taxon>
        <taxon>fabids</taxon>
        <taxon>Fabales</taxon>
        <taxon>Fabaceae</taxon>
        <taxon>Papilionoideae</taxon>
        <taxon>50 kb inversion clade</taxon>
        <taxon>NPAAA clade</taxon>
        <taxon>Hologalegina</taxon>
        <taxon>IRL clade</taxon>
        <taxon>Trifolieae</taxon>
        <taxon>Trifolium</taxon>
    </lineage>
</organism>
<proteinExistence type="predicted"/>
<evidence type="ECO:0000313" key="1">
    <source>
        <dbReference type="EMBL" id="MCI06280.1"/>
    </source>
</evidence>
<dbReference type="AlphaFoldDB" id="A0A392P4A0"/>
<accession>A0A392P4A0</accession>
<dbReference type="Proteomes" id="UP000265520">
    <property type="component" value="Unassembled WGS sequence"/>
</dbReference>
<protein>
    <submittedName>
        <fullName evidence="1">Uncharacterized protein</fullName>
    </submittedName>
</protein>
<sequence>ESWITCANERGGVLVGFAGMVETMHGQEHILAKRHPTQNLRC</sequence>
<name>A0A392P4A0_9FABA</name>